<dbReference type="Proteomes" id="UP000249936">
    <property type="component" value="Unassembled WGS sequence"/>
</dbReference>
<evidence type="ECO:0000313" key="2">
    <source>
        <dbReference type="Proteomes" id="UP000249936"/>
    </source>
</evidence>
<gene>
    <name evidence="1" type="ORF">NCTC11872_00060</name>
</gene>
<evidence type="ECO:0000313" key="1">
    <source>
        <dbReference type="EMBL" id="SPX40492.1"/>
    </source>
</evidence>
<accession>A0A2X1QJT8</accession>
<proteinExistence type="predicted"/>
<name>A0A2X1QJT8_HAEIF</name>
<organism evidence="1 2">
    <name type="scientific">Haemophilus influenzae</name>
    <dbReference type="NCBI Taxonomy" id="727"/>
    <lineage>
        <taxon>Bacteria</taxon>
        <taxon>Pseudomonadati</taxon>
        <taxon>Pseudomonadota</taxon>
        <taxon>Gammaproteobacteria</taxon>
        <taxon>Pasteurellales</taxon>
        <taxon>Pasteurellaceae</taxon>
        <taxon>Haemophilus</taxon>
    </lineage>
</organism>
<dbReference type="EMBL" id="UASK01000001">
    <property type="protein sequence ID" value="SPX40492.1"/>
    <property type="molecule type" value="Genomic_DNA"/>
</dbReference>
<reference evidence="1 2" key="1">
    <citation type="submission" date="2018-06" db="EMBL/GenBank/DDBJ databases">
        <authorList>
            <consortium name="Pathogen Informatics"/>
            <person name="Doyle S."/>
        </authorList>
    </citation>
    <scope>NUCLEOTIDE SEQUENCE [LARGE SCALE GENOMIC DNA]</scope>
    <source>
        <strain evidence="1 2">NCTC11872</strain>
    </source>
</reference>
<dbReference type="AlphaFoldDB" id="A0A2X1QJT8"/>
<sequence>MELRWQLPFSRNGSPTHLWGHKSRPYRTNADRTTKIIVFLPDVIFPEELHLESNLAQAMGIFSRYFNRGAKPCFRVKFL</sequence>
<protein>
    <submittedName>
        <fullName evidence="1">Glycerol-3-phosphate dehydrogenase</fullName>
    </submittedName>
</protein>